<dbReference type="PANTHER" id="PTHR12871:SF0">
    <property type="entry name" value="ALPHA-1,6-MANNOSYL-GLYCOPROTEIN 2-BETA-N-ACETYLGLUCOSAMINYLTRANSFERASE"/>
    <property type="match status" value="1"/>
</dbReference>
<feature type="binding site" evidence="24">
    <location>
        <position position="421"/>
    </location>
    <ligand>
        <name>Mn(2+)</name>
        <dbReference type="ChEBI" id="CHEBI:29035"/>
    </ligand>
</feature>
<comment type="catalytic activity">
    <reaction evidence="22">
        <text>an N(4)-{beta-D-GlcNAc-(1-&gt;2)-alpha-D-Man-(1-&gt;3)-[alpha-D-Man-(1-&gt;6)]-beta-D-Man-(1-&gt;4)-beta-D-GlcNAc-(1-&gt;4)-beta-D-GlcNAc}-L-asparaginyl-[protein] + UDP-N-acetyl-alpha-D-glucosamine = N(4)-{beta-D-GlcNAc-(1-&gt;2)-alpha-D-Man-(1-&gt;3)-[beta-D-GlcNAc-(1-&gt;2)-alpha-D-Man-(1-&gt;6)]-beta-D-Man-(1-&gt;4)-beta-D-GlcNAc-(1-&gt;4)-beta-D-GlcNAc}-L-asparaginyl-[protein] + UDP + H(+)</text>
        <dbReference type="Rhea" id="RHEA:12941"/>
        <dbReference type="Rhea" id="RHEA-COMP:13526"/>
        <dbReference type="Rhea" id="RHEA-COMP:14369"/>
        <dbReference type="ChEBI" id="CHEBI:15378"/>
        <dbReference type="ChEBI" id="CHEBI:57705"/>
        <dbReference type="ChEBI" id="CHEBI:58223"/>
        <dbReference type="ChEBI" id="CHEBI:60615"/>
        <dbReference type="ChEBI" id="CHEBI:60651"/>
        <dbReference type="EC" id="2.4.1.143"/>
    </reaction>
</comment>
<keyword evidence="8" id="KW-0808">Transferase</keyword>
<keyword evidence="14" id="KW-0472">Membrane</keyword>
<evidence type="ECO:0000256" key="8">
    <source>
        <dbReference type="ARBA" id="ARBA00022679"/>
    </source>
</evidence>
<dbReference type="GO" id="GO:0009312">
    <property type="term" value="P:oligosaccharide biosynthetic process"/>
    <property type="evidence" value="ECO:0007669"/>
    <property type="project" value="InterPro"/>
</dbReference>
<dbReference type="InterPro" id="IPR029044">
    <property type="entry name" value="Nucleotide-diphossugar_trans"/>
</dbReference>
<evidence type="ECO:0000256" key="13">
    <source>
        <dbReference type="ARBA" id="ARBA00023034"/>
    </source>
</evidence>
<evidence type="ECO:0000256" key="18">
    <source>
        <dbReference type="ARBA" id="ARBA00029663"/>
    </source>
</evidence>
<evidence type="ECO:0000313" key="26">
    <source>
        <dbReference type="EMBL" id="PVD31341.1"/>
    </source>
</evidence>
<feature type="disulfide bond" evidence="25">
    <location>
        <begin position="385"/>
        <end position="490"/>
    </location>
</feature>
<evidence type="ECO:0000256" key="15">
    <source>
        <dbReference type="ARBA" id="ARBA00023157"/>
    </source>
</evidence>
<dbReference type="GO" id="GO:0005795">
    <property type="term" value="C:Golgi stack"/>
    <property type="evidence" value="ECO:0007669"/>
    <property type="project" value="InterPro"/>
</dbReference>
<comment type="similarity">
    <text evidence="4">Belongs to the glycosyltransferase 16 (GT16) protein family.</text>
</comment>
<dbReference type="InterPro" id="IPR007754">
    <property type="entry name" value="GlcNAc_II"/>
</dbReference>
<evidence type="ECO:0000256" key="3">
    <source>
        <dbReference type="ARBA" id="ARBA00004922"/>
    </source>
</evidence>
<keyword evidence="27" id="KW-1185">Reference proteome</keyword>
<dbReference type="EC" id="2.4.1.143" evidence="5"/>
<evidence type="ECO:0000256" key="25">
    <source>
        <dbReference type="PIRSR" id="PIRSR607754-3"/>
    </source>
</evidence>
<evidence type="ECO:0000256" key="12">
    <source>
        <dbReference type="ARBA" id="ARBA00022989"/>
    </source>
</evidence>
<evidence type="ECO:0000256" key="23">
    <source>
        <dbReference type="PIRSR" id="PIRSR607754-1"/>
    </source>
</evidence>
<feature type="binding site" evidence="24">
    <location>
        <position position="302"/>
    </location>
    <ligand>
        <name>Mn(2+)</name>
        <dbReference type="ChEBI" id="CHEBI:29035"/>
    </ligand>
</feature>
<evidence type="ECO:0000313" key="27">
    <source>
        <dbReference type="Proteomes" id="UP000245119"/>
    </source>
</evidence>
<keyword evidence="11" id="KW-0735">Signal-anchor</keyword>
<accession>A0A2T7PD62</accession>
<evidence type="ECO:0000256" key="7">
    <source>
        <dbReference type="ARBA" id="ARBA00022676"/>
    </source>
</evidence>
<evidence type="ECO:0000256" key="6">
    <source>
        <dbReference type="ARBA" id="ARBA00014817"/>
    </source>
</evidence>
<proteinExistence type="inferred from homology"/>
<keyword evidence="16" id="KW-0325">Glycoprotein</keyword>
<keyword evidence="13" id="KW-0333">Golgi apparatus</keyword>
<feature type="disulfide bond" evidence="25">
    <location>
        <begin position="237"/>
        <end position="251"/>
    </location>
</feature>
<dbReference type="GO" id="GO:0006487">
    <property type="term" value="P:protein N-linked glycosylation"/>
    <property type="evidence" value="ECO:0007669"/>
    <property type="project" value="TreeGrafter"/>
</dbReference>
<feature type="binding site" evidence="23">
    <location>
        <begin position="164"/>
        <end position="168"/>
    </location>
    <ligand>
        <name>substrate</name>
    </ligand>
</feature>
<evidence type="ECO:0000256" key="5">
    <source>
        <dbReference type="ARBA" id="ARBA00012613"/>
    </source>
</evidence>
<organism evidence="26 27">
    <name type="scientific">Pomacea canaliculata</name>
    <name type="common">Golden apple snail</name>
    <dbReference type="NCBI Taxonomy" id="400727"/>
    <lineage>
        <taxon>Eukaryota</taxon>
        <taxon>Metazoa</taxon>
        <taxon>Spiralia</taxon>
        <taxon>Lophotrochozoa</taxon>
        <taxon>Mollusca</taxon>
        <taxon>Gastropoda</taxon>
        <taxon>Caenogastropoda</taxon>
        <taxon>Architaenioglossa</taxon>
        <taxon>Ampullarioidea</taxon>
        <taxon>Ampullariidae</taxon>
        <taxon>Pomacea</taxon>
    </lineage>
</organism>
<dbReference type="GO" id="GO:0046872">
    <property type="term" value="F:metal ion binding"/>
    <property type="evidence" value="ECO:0007669"/>
    <property type="project" value="UniProtKB-KW"/>
</dbReference>
<evidence type="ECO:0000256" key="11">
    <source>
        <dbReference type="ARBA" id="ARBA00022968"/>
    </source>
</evidence>
<evidence type="ECO:0000256" key="10">
    <source>
        <dbReference type="ARBA" id="ARBA00022723"/>
    </source>
</evidence>
<dbReference type="GO" id="GO:0008455">
    <property type="term" value="F:alpha-1,6-mannosylglycoprotein 2-beta-N-acetylglucosaminyltransferase activity"/>
    <property type="evidence" value="ECO:0007669"/>
    <property type="project" value="UniProtKB-EC"/>
</dbReference>
<evidence type="ECO:0000256" key="9">
    <source>
        <dbReference type="ARBA" id="ARBA00022692"/>
    </source>
</evidence>
<dbReference type="STRING" id="400727.A0A2T7PD62"/>
<feature type="binding site" evidence="23">
    <location>
        <begin position="270"/>
        <end position="274"/>
    </location>
    <ligand>
        <name>substrate</name>
    </ligand>
</feature>
<evidence type="ECO:0000256" key="21">
    <source>
        <dbReference type="ARBA" id="ARBA00032915"/>
    </source>
</evidence>
<keyword evidence="10 24" id="KW-0479">Metal-binding</keyword>
<dbReference type="EMBL" id="PZQS01000004">
    <property type="protein sequence ID" value="PVD31341.1"/>
    <property type="molecule type" value="Genomic_DNA"/>
</dbReference>
<keyword evidence="9" id="KW-0812">Transmembrane</keyword>
<keyword evidence="15 25" id="KW-1015">Disulfide bond</keyword>
<comment type="caution">
    <text evidence="26">The sequence shown here is derived from an EMBL/GenBank/DDBJ whole genome shotgun (WGS) entry which is preliminary data.</text>
</comment>
<dbReference type="Pfam" id="PF05060">
    <property type="entry name" value="MGAT2"/>
    <property type="match status" value="1"/>
</dbReference>
<dbReference type="Gene3D" id="3.90.550.10">
    <property type="entry name" value="Spore Coat Polysaccharide Biosynthesis Protein SpsA, Chain A"/>
    <property type="match status" value="1"/>
</dbReference>
<evidence type="ECO:0000256" key="1">
    <source>
        <dbReference type="ARBA" id="ARBA00001936"/>
    </source>
</evidence>
<dbReference type="Proteomes" id="UP000245119">
    <property type="component" value="Linkage Group LG4"/>
</dbReference>
<gene>
    <name evidence="26" type="ORF">C0Q70_06753</name>
</gene>
<evidence type="ECO:0000256" key="24">
    <source>
        <dbReference type="PIRSR" id="PIRSR607754-2"/>
    </source>
</evidence>
<evidence type="ECO:0000256" key="4">
    <source>
        <dbReference type="ARBA" id="ARBA00011011"/>
    </source>
</evidence>
<reference evidence="26 27" key="1">
    <citation type="submission" date="2018-04" db="EMBL/GenBank/DDBJ databases">
        <title>The genome of golden apple snail Pomacea canaliculata provides insight into stress tolerance and invasive adaptation.</title>
        <authorList>
            <person name="Liu C."/>
            <person name="Liu B."/>
            <person name="Ren Y."/>
            <person name="Zhang Y."/>
            <person name="Wang H."/>
            <person name="Li S."/>
            <person name="Jiang F."/>
            <person name="Yin L."/>
            <person name="Zhang G."/>
            <person name="Qian W."/>
            <person name="Fan W."/>
        </authorList>
    </citation>
    <scope>NUCLEOTIDE SEQUENCE [LARGE SCALE GENOMIC DNA]</scope>
    <source>
        <strain evidence="26">SZHN2017</strain>
        <tissue evidence="26">Muscle</tissue>
    </source>
</reference>
<evidence type="ECO:0000256" key="22">
    <source>
        <dbReference type="ARBA" id="ARBA00093257"/>
    </source>
</evidence>
<evidence type="ECO:0000256" key="16">
    <source>
        <dbReference type="ARBA" id="ARBA00023180"/>
    </source>
</evidence>
<comment type="pathway">
    <text evidence="3">Protein modification; protein glycosylation.</text>
</comment>
<name>A0A2T7PD62_POMCA</name>
<dbReference type="UniPathway" id="UPA00378"/>
<comment type="cofactor">
    <cofactor evidence="1 24">
        <name>Mn(2+)</name>
        <dbReference type="ChEBI" id="CHEBI:29035"/>
    </cofactor>
</comment>
<evidence type="ECO:0000256" key="17">
    <source>
        <dbReference type="ARBA" id="ARBA00023211"/>
    </source>
</evidence>
<keyword evidence="7" id="KW-0328">Glycosyltransferase</keyword>
<sequence length="515" mass="58669">MRSWLFLTAGAGRQVARPMLAKFCAPKQKQLLRGASLSLDLLEPCPVESARLKLANSSGSSVEEGSVLNTYSRLLDPRQISSSSPNGEREERYIRKMLGLQGGPEALGERVMPTVTPLVDMSFSSMSLHDIKRYIARYNEIQPVQNADKFVFDNSNTGIVFVIQVHTRYEELQLLVNTLEKVKGIHTCLLLFSHDVINETFNQYISKITFAPVLQIFFPFSTQLYPHVFPGTHPNDCSRDDTLTAAQVKGCNNANYPDGHGHYRESQVTQMKHHWIWMLRFAFENVRMLRQFKGVVVQLDDDCYVVEDTVHVLRKSAVLMSRDCPDCIVVLATPFWLPPEAHLLGGNRKRSATMWKKAWRTGSCVGLSFSSYIWQQLRGCATTFCRVDDYNWDWSLLHTAHTCFENRFLKVLQPQLGRVHHTGVCRGTHVVNQEATTCTLKQVQQKIEASLRMEELFPENITVVDLPLEKTLDRYTPWGGWSDPRDLALCEKLFHDDSHVDLLQIHSLVTANNTV</sequence>
<feature type="disulfide bond" evidence="25">
    <location>
        <begin position="380"/>
        <end position="403"/>
    </location>
</feature>
<keyword evidence="17 24" id="KW-0464">Manganese</keyword>
<evidence type="ECO:0000256" key="20">
    <source>
        <dbReference type="ARBA" id="ARBA00032552"/>
    </source>
</evidence>
<dbReference type="AlphaFoldDB" id="A0A2T7PD62"/>
<feature type="disulfide bond" evidence="25">
    <location>
        <begin position="324"/>
        <end position="327"/>
    </location>
</feature>
<keyword evidence="12" id="KW-1133">Transmembrane helix</keyword>
<evidence type="ECO:0000256" key="2">
    <source>
        <dbReference type="ARBA" id="ARBA00004323"/>
    </source>
</evidence>
<dbReference type="GO" id="GO:0000139">
    <property type="term" value="C:Golgi membrane"/>
    <property type="evidence" value="ECO:0007669"/>
    <property type="project" value="UniProtKB-SubCell"/>
</dbReference>
<feature type="binding site" evidence="23">
    <location>
        <position position="195"/>
    </location>
    <ligand>
        <name>substrate</name>
    </ligand>
</feature>
<protein>
    <recommendedName>
        <fullName evidence="6">Alpha-1,6-mannosyl-glycoprotein 2-beta-N-acetylglucosaminyltransferase</fullName>
        <ecNumber evidence="5">2.4.1.143</ecNumber>
    </recommendedName>
    <alternativeName>
        <fullName evidence="21">Beta-1,2-N-acetylglucosaminyltransferase II</fullName>
    </alternativeName>
    <alternativeName>
        <fullName evidence="20">GlcNAc-T II</fullName>
    </alternativeName>
    <alternativeName>
        <fullName evidence="19">Mannoside acetylglucosaminyltransferase 2</fullName>
    </alternativeName>
    <alternativeName>
        <fullName evidence="18">N-glycosyl-oligosaccharide-glycoprotein N-acetylglucosaminyltransferase II</fullName>
    </alternativeName>
</protein>
<evidence type="ECO:0000256" key="19">
    <source>
        <dbReference type="ARBA" id="ARBA00031203"/>
    </source>
</evidence>
<dbReference type="PANTHER" id="PTHR12871">
    <property type="entry name" value="BETA-1,2-N-ACETYLGLUCOSAMINYLTRANSFERASE II"/>
    <property type="match status" value="1"/>
</dbReference>
<comment type="subcellular location">
    <subcellularLocation>
        <location evidence="2">Golgi apparatus membrane</location>
        <topology evidence="2">Single-pass type II membrane protein</topology>
    </subcellularLocation>
</comment>
<evidence type="ECO:0000256" key="14">
    <source>
        <dbReference type="ARBA" id="ARBA00023136"/>
    </source>
</evidence>